<dbReference type="AlphaFoldDB" id="A0A2N3PVN1"/>
<evidence type="ECO:0000256" key="9">
    <source>
        <dbReference type="PIRSR" id="PIRSR001589-2"/>
    </source>
</evidence>
<dbReference type="Pfam" id="PF00733">
    <property type="entry name" value="Asn_synthase"/>
    <property type="match status" value="1"/>
</dbReference>
<dbReference type="Proteomes" id="UP000233293">
    <property type="component" value="Unassembled WGS sequence"/>
</dbReference>
<dbReference type="InterPro" id="IPR029055">
    <property type="entry name" value="Ntn_hydrolases_N"/>
</dbReference>
<feature type="domain" description="Glutamine amidotransferase type-2" evidence="10">
    <location>
        <begin position="2"/>
        <end position="217"/>
    </location>
</feature>
<evidence type="ECO:0000256" key="4">
    <source>
        <dbReference type="ARBA" id="ARBA00022741"/>
    </source>
</evidence>
<dbReference type="EMBL" id="PIUM01000011">
    <property type="protein sequence ID" value="PKU24459.1"/>
    <property type="molecule type" value="Genomic_DNA"/>
</dbReference>
<dbReference type="GO" id="GO:0005829">
    <property type="term" value="C:cytosol"/>
    <property type="evidence" value="ECO:0007669"/>
    <property type="project" value="TreeGrafter"/>
</dbReference>
<dbReference type="RefSeq" id="WP_101250745.1">
    <property type="nucleotide sequence ID" value="NZ_PIUM01000011.1"/>
</dbReference>
<comment type="catalytic activity">
    <reaction evidence="7">
        <text>L-aspartate + L-glutamine + ATP + H2O = L-asparagine + L-glutamate + AMP + diphosphate + H(+)</text>
        <dbReference type="Rhea" id="RHEA:12228"/>
        <dbReference type="ChEBI" id="CHEBI:15377"/>
        <dbReference type="ChEBI" id="CHEBI:15378"/>
        <dbReference type="ChEBI" id="CHEBI:29985"/>
        <dbReference type="ChEBI" id="CHEBI:29991"/>
        <dbReference type="ChEBI" id="CHEBI:30616"/>
        <dbReference type="ChEBI" id="CHEBI:33019"/>
        <dbReference type="ChEBI" id="CHEBI:58048"/>
        <dbReference type="ChEBI" id="CHEBI:58359"/>
        <dbReference type="ChEBI" id="CHEBI:456215"/>
        <dbReference type="EC" id="6.3.5.4"/>
    </reaction>
</comment>
<dbReference type="NCBIfam" id="TIGR01536">
    <property type="entry name" value="asn_synth_AEB"/>
    <property type="match status" value="1"/>
</dbReference>
<keyword evidence="4 9" id="KW-0547">Nucleotide-binding</keyword>
<evidence type="ECO:0000256" key="1">
    <source>
        <dbReference type="ARBA" id="ARBA00005187"/>
    </source>
</evidence>
<evidence type="ECO:0000256" key="6">
    <source>
        <dbReference type="ARBA" id="ARBA00022962"/>
    </source>
</evidence>
<evidence type="ECO:0000256" key="3">
    <source>
        <dbReference type="ARBA" id="ARBA00012737"/>
    </source>
</evidence>
<dbReference type="EC" id="6.3.5.4" evidence="3"/>
<accession>A0A2N3PVN1</accession>
<dbReference type="PIRSF" id="PIRSF001589">
    <property type="entry name" value="Asn_synthetase_glu-h"/>
    <property type="match status" value="1"/>
</dbReference>
<evidence type="ECO:0000313" key="12">
    <source>
        <dbReference type="Proteomes" id="UP000233293"/>
    </source>
</evidence>
<proteinExistence type="inferred from homology"/>
<dbReference type="CDD" id="cd01991">
    <property type="entry name" value="Asn_synthase_B_C"/>
    <property type="match status" value="1"/>
</dbReference>
<evidence type="ECO:0000313" key="11">
    <source>
        <dbReference type="EMBL" id="PKU24459.1"/>
    </source>
</evidence>
<feature type="binding site" evidence="9">
    <location>
        <begin position="379"/>
        <end position="380"/>
    </location>
    <ligand>
        <name>ATP</name>
        <dbReference type="ChEBI" id="CHEBI:30616"/>
    </ligand>
</feature>
<dbReference type="PANTHER" id="PTHR43284">
    <property type="entry name" value="ASPARAGINE SYNTHETASE (GLUTAMINE-HYDROLYZING)"/>
    <property type="match status" value="1"/>
</dbReference>
<keyword evidence="12" id="KW-1185">Reference proteome</keyword>
<name>A0A2N3PVN1_9PROT</name>
<evidence type="ECO:0000259" key="10">
    <source>
        <dbReference type="PROSITE" id="PS51278"/>
    </source>
</evidence>
<evidence type="ECO:0000256" key="8">
    <source>
        <dbReference type="PIRSR" id="PIRSR001589-1"/>
    </source>
</evidence>
<dbReference type="InterPro" id="IPR001962">
    <property type="entry name" value="Asn_synthase"/>
</dbReference>
<keyword evidence="5 9" id="KW-0067">ATP-binding</keyword>
<dbReference type="GO" id="GO:0004066">
    <property type="term" value="F:asparagine synthase (glutamine-hydrolyzing) activity"/>
    <property type="evidence" value="ECO:0007669"/>
    <property type="project" value="UniProtKB-EC"/>
</dbReference>
<dbReference type="InterPro" id="IPR017932">
    <property type="entry name" value="GATase_2_dom"/>
</dbReference>
<dbReference type="InterPro" id="IPR006426">
    <property type="entry name" value="Asn_synth_AEB"/>
</dbReference>
<reference evidence="12" key="1">
    <citation type="submission" date="2017-12" db="EMBL/GenBank/DDBJ databases">
        <title>Draft genome sequence of Telmatospirillum siberiense 26-4b1T, an acidotolerant peatland alphaproteobacterium potentially involved in sulfur cycling.</title>
        <authorList>
            <person name="Hausmann B."/>
            <person name="Pjevac P."/>
            <person name="Schreck K."/>
            <person name="Herbold C.W."/>
            <person name="Daims H."/>
            <person name="Wagner M."/>
            <person name="Pester M."/>
            <person name="Loy A."/>
        </authorList>
    </citation>
    <scope>NUCLEOTIDE SEQUENCE [LARGE SCALE GENOMIC DNA]</scope>
    <source>
        <strain evidence="12">26-4b1</strain>
    </source>
</reference>
<comment type="similarity">
    <text evidence="2">Belongs to the asparagine synthetase family.</text>
</comment>
<dbReference type="PROSITE" id="PS51278">
    <property type="entry name" value="GATASE_TYPE_2"/>
    <property type="match status" value="1"/>
</dbReference>
<dbReference type="InterPro" id="IPR051786">
    <property type="entry name" value="ASN_synthetase/amidase"/>
</dbReference>
<dbReference type="InterPro" id="IPR033738">
    <property type="entry name" value="AsnB_N"/>
</dbReference>
<gene>
    <name evidence="11" type="primary">asnB</name>
    <name evidence="11" type="ORF">CWS72_11470</name>
</gene>
<evidence type="ECO:0000256" key="7">
    <source>
        <dbReference type="ARBA" id="ARBA00048741"/>
    </source>
</evidence>
<keyword evidence="6 8" id="KW-0315">Glutamine amidotransferase</keyword>
<comment type="pathway">
    <text evidence="1">Amino-acid biosynthesis; L-asparagine biosynthesis; L-asparagine from L-aspartate (L-Gln route): step 1/1.</text>
</comment>
<dbReference type="SUPFAM" id="SSF56235">
    <property type="entry name" value="N-terminal nucleophile aminohydrolases (Ntn hydrolases)"/>
    <property type="match status" value="1"/>
</dbReference>
<comment type="caution">
    <text evidence="11">The sequence shown here is derived from an EMBL/GenBank/DDBJ whole genome shotgun (WGS) entry which is preliminary data.</text>
</comment>
<dbReference type="Gene3D" id="3.60.20.10">
    <property type="entry name" value="Glutamine Phosphoribosylpyrophosphate, subunit 1, domain 1"/>
    <property type="match status" value="1"/>
</dbReference>
<dbReference type="Pfam" id="PF13537">
    <property type="entry name" value="GATase_7"/>
    <property type="match status" value="1"/>
</dbReference>
<sequence>MCGIVAIMAYGLNASPVAAQEIIRIRDRMLTRGPDAGGCWLSGDGRVGLGHRRLAIIDLSPRGNQPMVLPDSGTSITFNGEIYNYRELRLELEQRGRVFRSECDTEVLLHAYEEYGQQMVHRLRGMYAFAIWDPRRRGLFLARDPFGIKPLYYADDGKRVVVSSQVKALLAADGIDREPDPAGKVSFLLWGFIMEPFTLYKSIHALPAGSTMWVDTEGAHPSVRFWSAADVFRDAEAGRSVSAVKFQRPEVVRDYLYEVLSESLRSHMIADVPVGVFLSGGLDSATLVGLASEQGIGDLRTLTLGFDELKGTNADEVGHAERIASEFHTSHQSHWIGIEQFAEERHGLLAAMDQPSVDGANVYFVSKAAAGAGLKVALSGLGGDELFGSYPSFHQIPPIVHWLSPFGNTPELGRVFRRLSGPLLRQFTSPKYASLFEYGTSVEDAYLLRRGLFLPWELPGILDPEEVREGWEKLSLSARLHDCTKGVSGPRTKVAALEMAIYMRNQLLRDSDWAGMAHSVEIRVPFVDQTLLTQLAPLLIGPSPLSKRDMVSILRNPLPDSVLNRPKTGFNAPIREWIAKGEMIDCGASERGLRGWARYILREQLASVPSYPISVPVPVPAHSV</sequence>
<evidence type="ECO:0000256" key="5">
    <source>
        <dbReference type="ARBA" id="ARBA00022840"/>
    </source>
</evidence>
<dbReference type="SUPFAM" id="SSF52402">
    <property type="entry name" value="Adenine nucleotide alpha hydrolases-like"/>
    <property type="match status" value="1"/>
</dbReference>
<dbReference type="Gene3D" id="3.40.50.620">
    <property type="entry name" value="HUPs"/>
    <property type="match status" value="1"/>
</dbReference>
<dbReference type="InterPro" id="IPR014729">
    <property type="entry name" value="Rossmann-like_a/b/a_fold"/>
</dbReference>
<feature type="binding site" evidence="9">
    <location>
        <position position="104"/>
    </location>
    <ligand>
        <name>L-glutamine</name>
        <dbReference type="ChEBI" id="CHEBI:58359"/>
    </ligand>
</feature>
<organism evidence="11 12">
    <name type="scientific">Telmatospirillum siberiense</name>
    <dbReference type="NCBI Taxonomy" id="382514"/>
    <lineage>
        <taxon>Bacteria</taxon>
        <taxon>Pseudomonadati</taxon>
        <taxon>Pseudomonadota</taxon>
        <taxon>Alphaproteobacteria</taxon>
        <taxon>Rhodospirillales</taxon>
        <taxon>Rhodospirillaceae</taxon>
        <taxon>Telmatospirillum</taxon>
    </lineage>
</organism>
<dbReference type="GO" id="GO:0006529">
    <property type="term" value="P:asparagine biosynthetic process"/>
    <property type="evidence" value="ECO:0007669"/>
    <property type="project" value="UniProtKB-KW"/>
</dbReference>
<protein>
    <recommendedName>
        <fullName evidence="3">asparagine synthase (glutamine-hydrolyzing)</fullName>
        <ecNumber evidence="3">6.3.5.4</ecNumber>
    </recommendedName>
</protein>
<evidence type="ECO:0000256" key="2">
    <source>
        <dbReference type="ARBA" id="ARBA00005752"/>
    </source>
</evidence>
<dbReference type="OrthoDB" id="9763290at2"/>
<dbReference type="CDD" id="cd00712">
    <property type="entry name" value="AsnB"/>
    <property type="match status" value="1"/>
</dbReference>
<keyword evidence="8" id="KW-0028">Amino-acid biosynthesis</keyword>
<keyword evidence="8" id="KW-0061">Asparagine biosynthesis</keyword>
<dbReference type="GO" id="GO:0005524">
    <property type="term" value="F:ATP binding"/>
    <property type="evidence" value="ECO:0007669"/>
    <property type="project" value="UniProtKB-KW"/>
</dbReference>
<feature type="active site" description="For GATase activity" evidence="8">
    <location>
        <position position="2"/>
    </location>
</feature>
<dbReference type="PANTHER" id="PTHR43284:SF1">
    <property type="entry name" value="ASPARAGINE SYNTHETASE"/>
    <property type="match status" value="1"/>
</dbReference>